<keyword evidence="3" id="KW-1133">Transmembrane helix</keyword>
<dbReference type="EMBL" id="UZAD01005163">
    <property type="protein sequence ID" value="VDN87303.1"/>
    <property type="molecule type" value="Genomic_DNA"/>
</dbReference>
<keyword evidence="2" id="KW-0812">Transmembrane</keyword>
<name>A0A0N4TE38_BRUPA</name>
<keyword evidence="4" id="KW-0472">Membrane</keyword>
<dbReference type="WBParaSite" id="BPAG_0000615401-mRNA-1">
    <property type="protein sequence ID" value="BPAG_0000615401-mRNA-1"/>
    <property type="gene ID" value="BPAG_0000615401"/>
</dbReference>
<evidence type="ECO:0000256" key="1">
    <source>
        <dbReference type="ARBA" id="ARBA00004370"/>
    </source>
</evidence>
<dbReference type="GO" id="GO:0034707">
    <property type="term" value="C:chloride channel complex"/>
    <property type="evidence" value="ECO:0007669"/>
    <property type="project" value="UniProtKB-KW"/>
</dbReference>
<keyword evidence="10" id="KW-1185">Reference proteome</keyword>
<evidence type="ECO:0000313" key="10">
    <source>
        <dbReference type="Proteomes" id="UP000278627"/>
    </source>
</evidence>
<keyword evidence="6" id="KW-0813">Transport</keyword>
<reference evidence="11 12" key="1">
    <citation type="submission" date="2017-02" db="UniProtKB">
        <authorList>
            <consortium name="WormBaseParasite"/>
        </authorList>
    </citation>
    <scope>IDENTIFICATION</scope>
</reference>
<dbReference type="InterPro" id="IPR021134">
    <property type="entry name" value="Bestrophin-like"/>
</dbReference>
<dbReference type="PANTHER" id="PTHR10736:SF0">
    <property type="entry name" value="BESTROPHIN HOMOLOG"/>
    <property type="match status" value="1"/>
</dbReference>
<evidence type="ECO:0000313" key="11">
    <source>
        <dbReference type="WBParaSite" id="BPAG_0000615401-mRNA-1"/>
    </source>
</evidence>
<sequence>MSVLQFIFYMGWLKVAEVLLNPFGEDDDDFECNFLLDKNLSVGLMIVDLGYNQPPAIEKDAFWNGPIEPLYTQQSMVLERRMSSITGSLAHIRLYY</sequence>
<dbReference type="EMBL" id="UZAD01005904">
    <property type="protein sequence ID" value="VDN87621.1"/>
    <property type="molecule type" value="Genomic_DNA"/>
</dbReference>
<evidence type="ECO:0000256" key="2">
    <source>
        <dbReference type="ARBA" id="ARBA00022692"/>
    </source>
</evidence>
<dbReference type="AlphaFoldDB" id="A0A0N4TE38"/>
<dbReference type="InterPro" id="IPR000615">
    <property type="entry name" value="Bestrophin"/>
</dbReference>
<dbReference type="WBParaSite" id="BPAG_0000647601-mRNA-1">
    <property type="protein sequence ID" value="BPAG_0000647601-mRNA-1"/>
    <property type="gene ID" value="BPAG_0000647601"/>
</dbReference>
<evidence type="ECO:0000256" key="7">
    <source>
        <dbReference type="SAM" id="SignalP"/>
    </source>
</evidence>
<keyword evidence="6" id="KW-0407">Ion channel</keyword>
<evidence type="ECO:0000256" key="5">
    <source>
        <dbReference type="ARBA" id="ARBA00034769"/>
    </source>
</evidence>
<comment type="subcellular location">
    <subcellularLocation>
        <location evidence="6">Cell membrane</location>
        <topology evidence="6">Multi-pass membrane protein</topology>
    </subcellularLocation>
    <subcellularLocation>
        <location evidence="1">Membrane</location>
    </subcellularLocation>
</comment>
<evidence type="ECO:0000313" key="8">
    <source>
        <dbReference type="EMBL" id="VDN87303.1"/>
    </source>
</evidence>
<feature type="signal peptide" evidence="7">
    <location>
        <begin position="1"/>
        <end position="18"/>
    </location>
</feature>
<feature type="chain" id="PRO_5009790749" description="Bestrophin homolog" evidence="7">
    <location>
        <begin position="19"/>
        <end position="96"/>
    </location>
</feature>
<dbReference type="PANTHER" id="PTHR10736">
    <property type="entry name" value="BESTROPHIN"/>
    <property type="match status" value="1"/>
</dbReference>
<evidence type="ECO:0000256" key="4">
    <source>
        <dbReference type="ARBA" id="ARBA00023136"/>
    </source>
</evidence>
<keyword evidence="6" id="KW-1003">Cell membrane</keyword>
<keyword evidence="7" id="KW-0732">Signal</keyword>
<keyword evidence="6" id="KW-0869">Chloride channel</keyword>
<evidence type="ECO:0000313" key="9">
    <source>
        <dbReference type="EMBL" id="VDN87621.1"/>
    </source>
</evidence>
<dbReference type="Pfam" id="PF01062">
    <property type="entry name" value="Bestrophin"/>
    <property type="match status" value="1"/>
</dbReference>
<evidence type="ECO:0000256" key="3">
    <source>
        <dbReference type="ARBA" id="ARBA00022989"/>
    </source>
</evidence>
<proteinExistence type="inferred from homology"/>
<evidence type="ECO:0000313" key="12">
    <source>
        <dbReference type="WBParaSite" id="BPAG_0000647601-mRNA-1"/>
    </source>
</evidence>
<reference evidence="8 10" key="2">
    <citation type="submission" date="2018-11" db="EMBL/GenBank/DDBJ databases">
        <authorList>
            <consortium name="Pathogen Informatics"/>
        </authorList>
    </citation>
    <scope>NUCLEOTIDE SEQUENCE [LARGE SCALE GENOMIC DNA]</scope>
</reference>
<protein>
    <recommendedName>
        <fullName evidence="6">Bestrophin homolog</fullName>
    </recommendedName>
</protein>
<dbReference type="GO" id="GO:0005886">
    <property type="term" value="C:plasma membrane"/>
    <property type="evidence" value="ECO:0007669"/>
    <property type="project" value="UniProtKB-SubCell"/>
</dbReference>
<evidence type="ECO:0000256" key="6">
    <source>
        <dbReference type="RuleBase" id="RU363126"/>
    </source>
</evidence>
<comment type="similarity">
    <text evidence="5 6">Belongs to the anion channel-forming bestrophin (TC 1.A.46) family. Calcium-sensitive chloride channel subfamily.</text>
</comment>
<keyword evidence="6" id="KW-0868">Chloride</keyword>
<organism evidence="12">
    <name type="scientific">Brugia pahangi</name>
    <name type="common">Filarial nematode worm</name>
    <dbReference type="NCBI Taxonomy" id="6280"/>
    <lineage>
        <taxon>Eukaryota</taxon>
        <taxon>Metazoa</taxon>
        <taxon>Ecdysozoa</taxon>
        <taxon>Nematoda</taxon>
        <taxon>Chromadorea</taxon>
        <taxon>Rhabditida</taxon>
        <taxon>Spirurina</taxon>
        <taxon>Spiruromorpha</taxon>
        <taxon>Filarioidea</taxon>
        <taxon>Onchocercidae</taxon>
        <taxon>Brugia</taxon>
    </lineage>
</organism>
<keyword evidence="6" id="KW-0406">Ion transport</keyword>
<gene>
    <name evidence="8" type="ORF">BPAG_LOCUS6117</name>
    <name evidence="9" type="ORF">BPAG_LOCUS6435</name>
</gene>
<comment type="function">
    <text evidence="6">Forms chloride channels.</text>
</comment>
<dbReference type="GO" id="GO:0005254">
    <property type="term" value="F:chloride channel activity"/>
    <property type="evidence" value="ECO:0007669"/>
    <property type="project" value="UniProtKB-KW"/>
</dbReference>
<dbReference type="STRING" id="6280.A0A0N4TE38"/>
<accession>A0A0N4TE38</accession>
<dbReference type="Proteomes" id="UP000278627">
    <property type="component" value="Unassembled WGS sequence"/>
</dbReference>